<dbReference type="EMBL" id="MSZX01000002">
    <property type="protein sequence ID" value="OPA80168.1"/>
    <property type="molecule type" value="Genomic_DNA"/>
</dbReference>
<proteinExistence type="inferred from homology"/>
<dbReference type="InterPro" id="IPR029767">
    <property type="entry name" value="WecB-like"/>
</dbReference>
<dbReference type="NCBIfam" id="TIGR00236">
    <property type="entry name" value="wecB"/>
    <property type="match status" value="1"/>
</dbReference>
<keyword evidence="4" id="KW-1185">Reference proteome</keyword>
<dbReference type="Gene3D" id="3.40.50.2000">
    <property type="entry name" value="Glycogen Phosphorylase B"/>
    <property type="match status" value="2"/>
</dbReference>
<keyword evidence="1" id="KW-0413">Isomerase</keyword>
<dbReference type="Pfam" id="PF02350">
    <property type="entry name" value="Epimerase_2"/>
    <property type="match status" value="1"/>
</dbReference>
<organism evidence="3 4">
    <name type="scientific">Paenibacillus selenitireducens</name>
    <dbReference type="NCBI Taxonomy" id="1324314"/>
    <lineage>
        <taxon>Bacteria</taxon>
        <taxon>Bacillati</taxon>
        <taxon>Bacillota</taxon>
        <taxon>Bacilli</taxon>
        <taxon>Bacillales</taxon>
        <taxon>Paenibacillaceae</taxon>
        <taxon>Paenibacillus</taxon>
    </lineage>
</organism>
<dbReference type="SUPFAM" id="SSF53756">
    <property type="entry name" value="UDP-Glycosyltransferase/glycogen phosphorylase"/>
    <property type="match status" value="1"/>
</dbReference>
<evidence type="ECO:0000313" key="4">
    <source>
        <dbReference type="Proteomes" id="UP000190188"/>
    </source>
</evidence>
<evidence type="ECO:0000259" key="2">
    <source>
        <dbReference type="Pfam" id="PF02350"/>
    </source>
</evidence>
<evidence type="ECO:0000256" key="1">
    <source>
        <dbReference type="RuleBase" id="RU003513"/>
    </source>
</evidence>
<comment type="similarity">
    <text evidence="1">Belongs to the UDP-N-acetylglucosamine 2-epimerase family.</text>
</comment>
<dbReference type="STRING" id="1324314.BVG16_05330"/>
<dbReference type="GO" id="GO:0016853">
    <property type="term" value="F:isomerase activity"/>
    <property type="evidence" value="ECO:0007669"/>
    <property type="project" value="UniProtKB-KW"/>
</dbReference>
<dbReference type="RefSeq" id="WP_078497517.1">
    <property type="nucleotide sequence ID" value="NZ_MSZX01000002.1"/>
</dbReference>
<name>A0A1T2XK21_9BACL</name>
<sequence>MRIMTILGTRPEIIRLSLIIRKLDQWADKHVVVHTGQNFTSSLSGIFFEQLALRAPDYVLEGKHQSLGGQLAAMFREVESLLLQEHPDKVLLLGDTNSALCAILAERLGFQVIHMEAGNRCFDLSVPEEKNRRVIDAISSINMPYTEQSKKNLVREGLPTERIVVTGNPIYEVLQHYAPQIHESTILEQLELTAKGYLVVTTHRAENVDHAESLNEIMEGLNQIAEKFGQRVICSIHPRTKSRIQESLKLQMHSLVEFHEPFGFFDFVKLEQHARLVLTDSGTVQEECCIFQVPTVTIRNSTERPETIDCGSNVVCGVSAKAIVEAAVIMSAVPSRWECPVGYLADHVSDKVIKFLLGGKLHV</sequence>
<gene>
    <name evidence="3" type="ORF">BVG16_05330</name>
</gene>
<reference evidence="3 4" key="1">
    <citation type="submission" date="2017-01" db="EMBL/GenBank/DDBJ databases">
        <title>Genome analysis of Paenibacillus selenitrireducens ES3-24.</title>
        <authorList>
            <person name="Xu D."/>
            <person name="Yao R."/>
            <person name="Zheng S."/>
        </authorList>
    </citation>
    <scope>NUCLEOTIDE SEQUENCE [LARGE SCALE GENOMIC DNA]</scope>
    <source>
        <strain evidence="3 4">ES3-24</strain>
    </source>
</reference>
<feature type="domain" description="UDP-N-acetylglucosamine 2-epimerase" evidence="2">
    <location>
        <begin position="29"/>
        <end position="356"/>
    </location>
</feature>
<evidence type="ECO:0000313" key="3">
    <source>
        <dbReference type="EMBL" id="OPA80168.1"/>
    </source>
</evidence>
<dbReference type="CDD" id="cd03786">
    <property type="entry name" value="GTB_UDP-GlcNAc_2-Epimerase"/>
    <property type="match status" value="1"/>
</dbReference>
<dbReference type="OrthoDB" id="9803238at2"/>
<comment type="caution">
    <text evidence="3">The sequence shown here is derived from an EMBL/GenBank/DDBJ whole genome shotgun (WGS) entry which is preliminary data.</text>
</comment>
<dbReference type="PANTHER" id="PTHR43174:SF1">
    <property type="entry name" value="UDP-N-ACETYLGLUCOSAMINE 2-EPIMERASE"/>
    <property type="match status" value="1"/>
</dbReference>
<dbReference type="InterPro" id="IPR003331">
    <property type="entry name" value="UDP_GlcNAc_Epimerase_2_dom"/>
</dbReference>
<dbReference type="Proteomes" id="UP000190188">
    <property type="component" value="Unassembled WGS sequence"/>
</dbReference>
<protein>
    <submittedName>
        <fullName evidence="3">UDP-N-acetylglucosamine 2-epimerase (Non-hydrolyzing)</fullName>
    </submittedName>
</protein>
<accession>A0A1T2XK21</accession>
<dbReference type="PANTHER" id="PTHR43174">
    <property type="entry name" value="UDP-N-ACETYLGLUCOSAMINE 2-EPIMERASE"/>
    <property type="match status" value="1"/>
</dbReference>
<dbReference type="AlphaFoldDB" id="A0A1T2XK21"/>